<sequence length="227" mass="23967">MRTSLFLGLAGTAPTAPLNSGQVASCYPASSSSTGFHLVANVTEPSTDLTPSPKRAESHGMIFYQNGTAEEIRDGRGSIITDGGTPAFPFGIYIQAEDRFDTAYPAEHAMTIQLGSGTTRVSLATLPSPYSYLTGGAQGLFVACPRTIAYYGAEFVVVRFAYDTVDSDPTLNANEHNVPEGCTAINLLPECDTLPELFGGGVSSHEFAATSRCYEDVAAIDWSDCGP</sequence>
<organism evidence="2 3">
    <name type="scientific">Anthostomella pinea</name>
    <dbReference type="NCBI Taxonomy" id="933095"/>
    <lineage>
        <taxon>Eukaryota</taxon>
        <taxon>Fungi</taxon>
        <taxon>Dikarya</taxon>
        <taxon>Ascomycota</taxon>
        <taxon>Pezizomycotina</taxon>
        <taxon>Sordariomycetes</taxon>
        <taxon>Xylariomycetidae</taxon>
        <taxon>Xylariales</taxon>
        <taxon>Xylariaceae</taxon>
        <taxon>Anthostomella</taxon>
    </lineage>
</organism>
<evidence type="ECO:0000313" key="3">
    <source>
        <dbReference type="Proteomes" id="UP001295740"/>
    </source>
</evidence>
<reference evidence="2" key="1">
    <citation type="submission" date="2023-10" db="EMBL/GenBank/DDBJ databases">
        <authorList>
            <person name="Hackl T."/>
        </authorList>
    </citation>
    <scope>NUCLEOTIDE SEQUENCE</scope>
</reference>
<protein>
    <submittedName>
        <fullName evidence="2">Uu.00g049560.m01.CDS01</fullName>
    </submittedName>
</protein>
<keyword evidence="3" id="KW-1185">Reference proteome</keyword>
<dbReference type="Proteomes" id="UP001295740">
    <property type="component" value="Unassembled WGS sequence"/>
</dbReference>
<proteinExistence type="predicted"/>
<comment type="caution">
    <text evidence="2">The sequence shown here is derived from an EMBL/GenBank/DDBJ whole genome shotgun (WGS) entry which is preliminary data.</text>
</comment>
<name>A0AAI8V6W6_9PEZI</name>
<accession>A0AAI8V6W6</accession>
<feature type="domain" description="DUF7907" evidence="1">
    <location>
        <begin position="55"/>
        <end position="191"/>
    </location>
</feature>
<dbReference type="AlphaFoldDB" id="A0AAI8V6W6"/>
<evidence type="ECO:0000259" key="1">
    <source>
        <dbReference type="Pfam" id="PF25484"/>
    </source>
</evidence>
<dbReference type="InterPro" id="IPR057229">
    <property type="entry name" value="DUF7907"/>
</dbReference>
<dbReference type="Pfam" id="PF25484">
    <property type="entry name" value="DUF7907"/>
    <property type="match status" value="1"/>
</dbReference>
<dbReference type="EMBL" id="CAUWAG010000003">
    <property type="protein sequence ID" value="CAJ2502103.1"/>
    <property type="molecule type" value="Genomic_DNA"/>
</dbReference>
<gene>
    <name evidence="2" type="ORF">KHLLAP_LOCUS2571</name>
</gene>
<evidence type="ECO:0000313" key="2">
    <source>
        <dbReference type="EMBL" id="CAJ2502103.1"/>
    </source>
</evidence>